<dbReference type="Proteomes" id="UP000278440">
    <property type="component" value="Unassembled WGS sequence"/>
</dbReference>
<evidence type="ECO:0000259" key="8">
    <source>
        <dbReference type="Pfam" id="PF03710"/>
    </source>
</evidence>
<evidence type="ECO:0000313" key="11">
    <source>
        <dbReference type="Proteomes" id="UP000278440"/>
    </source>
</evidence>
<feature type="region of interest" description="Adenylyl transferase" evidence="7">
    <location>
        <begin position="506"/>
        <end position="1014"/>
    </location>
</feature>
<gene>
    <name evidence="7" type="primary">glnE</name>
    <name evidence="10" type="ORF">DFJ68_1173</name>
</gene>
<protein>
    <recommendedName>
        <fullName evidence="7">Bifunctional glutamine synthetase adenylyltransferase/adenylyl-removing enzyme</fullName>
    </recommendedName>
    <alternativeName>
        <fullName evidence="7">ATP:glutamine synthetase adenylyltransferase</fullName>
    </alternativeName>
    <alternativeName>
        <fullName evidence="7">ATase</fullName>
    </alternativeName>
    <domain>
        <recommendedName>
            <fullName evidence="7">Glutamine synthetase adenylyl-L-tyrosine phosphorylase</fullName>
            <ecNumber evidence="7">2.7.7.89</ecNumber>
        </recommendedName>
        <alternativeName>
            <fullName evidence="7">Adenylyl removase</fullName>
            <shortName evidence="7">AR</shortName>
            <shortName evidence="7">AT-N</shortName>
        </alternativeName>
    </domain>
    <domain>
        <recommendedName>
            <fullName evidence="7">Glutamine synthetase adenylyl transferase</fullName>
            <ecNumber evidence="7">2.7.7.42</ecNumber>
        </recommendedName>
        <alternativeName>
            <fullName evidence="7">Adenylyl transferase</fullName>
            <shortName evidence="7">AT</shortName>
            <shortName evidence="7">AT-C</shortName>
        </alternativeName>
    </domain>
</protein>
<dbReference type="RefSeq" id="WP_121031810.1">
    <property type="nucleotide sequence ID" value="NZ_RBXT01000001.1"/>
</dbReference>
<dbReference type="InterPro" id="IPR013546">
    <property type="entry name" value="PII_UdlTrfase/GS_AdlTrfase"/>
</dbReference>
<dbReference type="GO" id="GO:0008882">
    <property type="term" value="F:[glutamate-ammonia-ligase] adenylyltransferase activity"/>
    <property type="evidence" value="ECO:0007669"/>
    <property type="project" value="UniProtKB-UniRule"/>
</dbReference>
<dbReference type="SUPFAM" id="SSF81593">
    <property type="entry name" value="Nucleotidyltransferase substrate binding subunit/domain"/>
    <property type="match status" value="2"/>
</dbReference>
<keyword evidence="4 7" id="KW-0067">ATP-binding</keyword>
<dbReference type="CDD" id="cd05401">
    <property type="entry name" value="NT_GlnE_GlnD_like"/>
    <property type="match status" value="2"/>
</dbReference>
<feature type="domain" description="Glutamate-ammonia ligase adenylyltransferase repeated" evidence="8">
    <location>
        <begin position="600"/>
        <end position="837"/>
    </location>
</feature>
<evidence type="ECO:0000256" key="4">
    <source>
        <dbReference type="ARBA" id="ARBA00022840"/>
    </source>
</evidence>
<dbReference type="GO" id="GO:0016874">
    <property type="term" value="F:ligase activity"/>
    <property type="evidence" value="ECO:0007669"/>
    <property type="project" value="UniProtKB-KW"/>
</dbReference>
<sequence>MTSSRTTSTTGALARLGFADPARAETLLADPALLPLRAAVDDGQLDDLLAVLNETADPDQGLLGLVRVAESLAREDDAPEWGITAFARELASDGPGQERVCAVLGASTALVDDLVRHPDHWLVAARAERRTGEQVRDELVRAVTTDRGERDPLDALRVAYRCGLLRIAALDVTASDPLVVMPAVGESLAELAEAALEAALAIAREQHGPGHEVCRLAVIGMGKTGGGELNYVSDVDVIFVAEPVDGADEESALQVGTSLAMALMRNCSTHTQEGTLWPVDAALRPEGKQGPLVRTVDSHVAYYRRWAKTWEFQALLKAWVSAGDHELGLRYKAEIAPLVWEAAGRENFVEDVQAMRRRVESHVPAGESGRQLKLGPGGLRDVEFSVQLLQLVHGRTDPSLRSATTLEALASLARGGYVARDDAAALDRDYRHLRCLEHRIQLHRLRRTHLMPEAATDLRRLGRSMGHRTDPAAAVVTDRQSIAREVRRIHERLFYRPLLAAAAKLSPNEARLSTESARQRLRALGFRDPAGALRHIEALTTGVSRRAAIQRTLLPVMLGWFADEADPDAGLLAFRKLSDELGTTHWYLKMLRDEGRAADRLAHGLARSRYAADLLERSPESVSILGDPAGLVPPTHEALVSRMAAAVGRRDSAEEGVTAVRALRRHELLRVSLADAVGELDPLTVGAALSNLAAATVEAALAAAVADVERREGRSLGGQLLVVGMGSFGGREMGYASDADVMVVLRPDPGLGEADEAAVTARATTAVQTLRRLLAGAGPDPALGVDADLRPEGKNGPLVRTLDSYRSYYERWADTWEFQALLRARPVAGPADLAADFVALVDPLRYPDGGLTEAQRRDIRLLKARVEAERLPRGADPRKHLKLGLGGLTDVEWTVQLLQLQHAHERPALRVTGTLAALDALTEERLLPADDAAALREAWLLATRVRNASVLWRGRPVDSVPSDLRDLEGVGRLVGRPAGEGPQLETLWRRVARRARAATDFNFYDSSGRGSVDR</sequence>
<dbReference type="InterPro" id="IPR005190">
    <property type="entry name" value="GlnE_rpt_dom"/>
</dbReference>
<proteinExistence type="inferred from homology"/>
<comment type="function">
    <text evidence="7">Involved in the regulation of glutamine synthetase GlnA, a key enzyme in the process to assimilate ammonia. When cellular nitrogen levels are high, the C-terminal adenylyl transferase (AT) inactivates GlnA by covalent transfer of an adenylyl group from ATP to specific tyrosine residue of GlnA, thus reducing its activity. Conversely, when nitrogen levels are low, the N-terminal adenylyl removase (AR) activates GlnA by removing the adenylyl group by phosphorolysis, increasing its activity. The regulatory region of GlnE binds the signal transduction protein PII (GlnB) which indicates the nitrogen status of the cell.</text>
</comment>
<dbReference type="InterPro" id="IPR043519">
    <property type="entry name" value="NT_sf"/>
</dbReference>
<evidence type="ECO:0000256" key="7">
    <source>
        <dbReference type="HAMAP-Rule" id="MF_00802"/>
    </source>
</evidence>
<dbReference type="PANTHER" id="PTHR30621">
    <property type="entry name" value="GLUTAMINE SYNTHETASE ADENYLYLTRANSFERASE"/>
    <property type="match status" value="1"/>
</dbReference>
<dbReference type="EMBL" id="RBXT01000001">
    <property type="protein sequence ID" value="RKT77745.1"/>
    <property type="molecule type" value="Genomic_DNA"/>
</dbReference>
<dbReference type="EC" id="2.7.7.42" evidence="7"/>
<reference evidence="10 11" key="1">
    <citation type="submission" date="2018-10" db="EMBL/GenBank/DDBJ databases">
        <title>Sequencing the genomes of 1000 actinobacteria strains.</title>
        <authorList>
            <person name="Klenk H.-P."/>
        </authorList>
    </citation>
    <scope>NUCLEOTIDE SEQUENCE [LARGE SCALE GENOMIC DNA]</scope>
    <source>
        <strain evidence="10 11">DSM 44267</strain>
    </source>
</reference>
<evidence type="ECO:0000256" key="3">
    <source>
        <dbReference type="ARBA" id="ARBA00022741"/>
    </source>
</evidence>
<dbReference type="Gene3D" id="3.30.460.10">
    <property type="entry name" value="Beta Polymerase, domain 2"/>
    <property type="match status" value="2"/>
</dbReference>
<accession>A0A495XX81</accession>
<dbReference type="GO" id="GO:0005829">
    <property type="term" value="C:cytosol"/>
    <property type="evidence" value="ECO:0007669"/>
    <property type="project" value="TreeGrafter"/>
</dbReference>
<keyword evidence="2 7" id="KW-0548">Nucleotidyltransferase</keyword>
<evidence type="ECO:0000313" key="10">
    <source>
        <dbReference type="EMBL" id="RKT77745.1"/>
    </source>
</evidence>
<dbReference type="AlphaFoldDB" id="A0A495XX81"/>
<dbReference type="GO" id="GO:0000287">
    <property type="term" value="F:magnesium ion binding"/>
    <property type="evidence" value="ECO:0007669"/>
    <property type="project" value="UniProtKB-UniRule"/>
</dbReference>
<dbReference type="Pfam" id="PF03710">
    <property type="entry name" value="GlnE"/>
    <property type="match status" value="2"/>
</dbReference>
<keyword evidence="6 7" id="KW-0511">Multifunctional enzyme</keyword>
<feature type="domain" description="PII-uridylyltransferase/Glutamine-synthetase adenylyltransferase" evidence="9">
    <location>
        <begin position="354"/>
        <end position="494"/>
    </location>
</feature>
<name>A0A495XX81_9MICO</name>
<comment type="catalytic activity">
    <reaction evidence="7">
        <text>[glutamine synthetase]-L-tyrosine + ATP = [glutamine synthetase]-O(4)-(5'-adenylyl)-L-tyrosine + diphosphate</text>
        <dbReference type="Rhea" id="RHEA:18589"/>
        <dbReference type="Rhea" id="RHEA-COMP:10660"/>
        <dbReference type="Rhea" id="RHEA-COMP:10661"/>
        <dbReference type="ChEBI" id="CHEBI:30616"/>
        <dbReference type="ChEBI" id="CHEBI:33019"/>
        <dbReference type="ChEBI" id="CHEBI:46858"/>
        <dbReference type="ChEBI" id="CHEBI:83624"/>
        <dbReference type="EC" id="2.7.7.42"/>
    </reaction>
</comment>
<keyword evidence="11" id="KW-1185">Reference proteome</keyword>
<dbReference type="NCBIfam" id="NF010707">
    <property type="entry name" value="PRK14109.1"/>
    <property type="match status" value="1"/>
</dbReference>
<feature type="domain" description="Glutamate-ammonia ligase adenylyltransferase repeated" evidence="8">
    <location>
        <begin position="99"/>
        <end position="330"/>
    </location>
</feature>
<keyword evidence="10" id="KW-0436">Ligase</keyword>
<evidence type="ECO:0000256" key="1">
    <source>
        <dbReference type="ARBA" id="ARBA00022679"/>
    </source>
</evidence>
<dbReference type="GO" id="GO:0047388">
    <property type="term" value="F:[glutamine synthetase]-adenylyl-L-tyrosine phosphorylase activity"/>
    <property type="evidence" value="ECO:0007669"/>
    <property type="project" value="UniProtKB-EC"/>
</dbReference>
<comment type="catalytic activity">
    <reaction evidence="7">
        <text>[glutamine synthetase]-O(4)-(5'-adenylyl)-L-tyrosine + phosphate = [glutamine synthetase]-L-tyrosine + ADP</text>
        <dbReference type="Rhea" id="RHEA:43716"/>
        <dbReference type="Rhea" id="RHEA-COMP:10660"/>
        <dbReference type="Rhea" id="RHEA-COMP:10661"/>
        <dbReference type="ChEBI" id="CHEBI:43474"/>
        <dbReference type="ChEBI" id="CHEBI:46858"/>
        <dbReference type="ChEBI" id="CHEBI:83624"/>
        <dbReference type="ChEBI" id="CHEBI:456216"/>
        <dbReference type="EC" id="2.7.7.89"/>
    </reaction>
</comment>
<dbReference type="OrthoDB" id="9759366at2"/>
<evidence type="ECO:0000256" key="2">
    <source>
        <dbReference type="ARBA" id="ARBA00022695"/>
    </source>
</evidence>
<dbReference type="HAMAP" id="MF_00802">
    <property type="entry name" value="GlnE"/>
    <property type="match status" value="1"/>
</dbReference>
<evidence type="ECO:0000259" key="9">
    <source>
        <dbReference type="Pfam" id="PF08335"/>
    </source>
</evidence>
<dbReference type="Gene3D" id="1.20.120.330">
    <property type="entry name" value="Nucleotidyltransferases domain 2"/>
    <property type="match status" value="2"/>
</dbReference>
<dbReference type="SUPFAM" id="SSF81301">
    <property type="entry name" value="Nucleotidyltransferase"/>
    <property type="match status" value="2"/>
</dbReference>
<comment type="similarity">
    <text evidence="7">Belongs to the GlnE family.</text>
</comment>
<evidence type="ECO:0000256" key="5">
    <source>
        <dbReference type="ARBA" id="ARBA00022842"/>
    </source>
</evidence>
<feature type="domain" description="PII-uridylyltransferase/Glutamine-synthetase adenylyltransferase" evidence="9">
    <location>
        <begin position="863"/>
        <end position="996"/>
    </location>
</feature>
<dbReference type="EC" id="2.7.7.89" evidence="7"/>
<dbReference type="PANTHER" id="PTHR30621:SF0">
    <property type="entry name" value="BIFUNCTIONAL GLUTAMINE SYNTHETASE ADENYLYLTRANSFERASE_ADENYLYL-REMOVING ENZYME"/>
    <property type="match status" value="1"/>
</dbReference>
<evidence type="ECO:0000256" key="6">
    <source>
        <dbReference type="ARBA" id="ARBA00023268"/>
    </source>
</evidence>
<dbReference type="GO" id="GO:0000820">
    <property type="term" value="P:regulation of glutamine family amino acid metabolic process"/>
    <property type="evidence" value="ECO:0007669"/>
    <property type="project" value="UniProtKB-UniRule"/>
</dbReference>
<comment type="cofactor">
    <cofactor evidence="7">
        <name>Mg(2+)</name>
        <dbReference type="ChEBI" id="CHEBI:18420"/>
    </cofactor>
</comment>
<dbReference type="Pfam" id="PF08335">
    <property type="entry name" value="GlnD_UR_UTase"/>
    <property type="match status" value="2"/>
</dbReference>
<organism evidence="10 11">
    <name type="scientific">Terracoccus luteus</name>
    <dbReference type="NCBI Taxonomy" id="53356"/>
    <lineage>
        <taxon>Bacteria</taxon>
        <taxon>Bacillati</taxon>
        <taxon>Actinomycetota</taxon>
        <taxon>Actinomycetes</taxon>
        <taxon>Micrococcales</taxon>
        <taxon>Intrasporangiaceae</taxon>
        <taxon>Terracoccus</taxon>
    </lineage>
</organism>
<keyword evidence="5 7" id="KW-0460">Magnesium</keyword>
<feature type="region of interest" description="Adenylyl removase" evidence="7">
    <location>
        <begin position="1"/>
        <end position="498"/>
    </location>
</feature>
<dbReference type="InterPro" id="IPR023057">
    <property type="entry name" value="GlnE"/>
</dbReference>
<keyword evidence="1 7" id="KW-0808">Transferase</keyword>
<comment type="caution">
    <text evidence="10">The sequence shown here is derived from an EMBL/GenBank/DDBJ whole genome shotgun (WGS) entry which is preliminary data.</text>
</comment>
<dbReference type="GO" id="GO:0005524">
    <property type="term" value="F:ATP binding"/>
    <property type="evidence" value="ECO:0007669"/>
    <property type="project" value="UniProtKB-UniRule"/>
</dbReference>
<keyword evidence="3 7" id="KW-0547">Nucleotide-binding</keyword>